<reference evidence="1" key="1">
    <citation type="submission" date="2023-06" db="EMBL/GenBank/DDBJ databases">
        <title>Egi l300058.</title>
        <authorList>
            <person name="Gao L."/>
            <person name="Fang B.-Z."/>
            <person name="Li W.-J."/>
        </authorList>
    </citation>
    <scope>NUCLEOTIDE SEQUENCE</scope>
    <source>
        <strain evidence="1">EGI L300058</strain>
    </source>
</reference>
<evidence type="ECO:0000313" key="1">
    <source>
        <dbReference type="EMBL" id="MDN4479627.1"/>
    </source>
</evidence>
<comment type="caution">
    <text evidence="1">The sequence shown here is derived from an EMBL/GenBank/DDBJ whole genome shotgun (WGS) entry which is preliminary data.</text>
</comment>
<name>A0ABT8GDX3_9MICO</name>
<accession>A0ABT8GDX3</accession>
<gene>
    <name evidence="1" type="ORF">QQX02_01640</name>
</gene>
<evidence type="ECO:0000313" key="2">
    <source>
        <dbReference type="Proteomes" id="UP001172708"/>
    </source>
</evidence>
<protein>
    <submittedName>
        <fullName evidence="1">Uncharacterized protein</fullName>
    </submittedName>
</protein>
<keyword evidence="2" id="KW-1185">Reference proteome</keyword>
<proteinExistence type="predicted"/>
<dbReference type="RefSeq" id="WP_301140799.1">
    <property type="nucleotide sequence ID" value="NZ_JAUHQA010000001.1"/>
</dbReference>
<organism evidence="1 2">
    <name type="scientific">Demequina muriae</name>
    <dbReference type="NCBI Taxonomy" id="3051664"/>
    <lineage>
        <taxon>Bacteria</taxon>
        <taxon>Bacillati</taxon>
        <taxon>Actinomycetota</taxon>
        <taxon>Actinomycetes</taxon>
        <taxon>Micrococcales</taxon>
        <taxon>Demequinaceae</taxon>
        <taxon>Demequina</taxon>
    </lineage>
</organism>
<dbReference type="EMBL" id="JAUHQA010000001">
    <property type="protein sequence ID" value="MDN4479627.1"/>
    <property type="molecule type" value="Genomic_DNA"/>
</dbReference>
<dbReference type="Proteomes" id="UP001172708">
    <property type="component" value="Unassembled WGS sequence"/>
</dbReference>
<sequence>MATMNNPRRALVLAGALVLAACEPAAYDSAPAQAELQTDVSTAADSSAIDAIEGGSDASDTADSASTLVSEGLHHLVAMSGEPGDDGALGAGCADEEAETLPDGDWYAFVVDYDEFRVTVDVACVYGPGTEQFEAYAATETDEDERGVLANHVVNNDVVHERTLRIAAGAEAFLASTQWEPITAAGFPQATNAPGTGDNRGVWLRLEDGVVTAVVQPYIAGIAAG</sequence>